<dbReference type="OrthoDB" id="996585at2"/>
<dbReference type="EMBL" id="FTMF01000008">
    <property type="protein sequence ID" value="SIQ79865.1"/>
    <property type="molecule type" value="Genomic_DNA"/>
</dbReference>
<dbReference type="RefSeq" id="WP_076561311.1">
    <property type="nucleotide sequence ID" value="NZ_CP033929.1"/>
</dbReference>
<accession>A0A381F6V1</accession>
<dbReference type="KEGG" id="cil:EG358_02520"/>
<protein>
    <recommendedName>
        <fullName evidence="5">Transglutaminase-like domain-containing protein</fullName>
    </recommendedName>
</protein>
<organism evidence="2 4">
    <name type="scientific">Chryseobacterium indoltheticum</name>
    <dbReference type="NCBI Taxonomy" id="254"/>
    <lineage>
        <taxon>Bacteria</taxon>
        <taxon>Pseudomonadati</taxon>
        <taxon>Bacteroidota</taxon>
        <taxon>Flavobacteriia</taxon>
        <taxon>Flavobacteriales</taxon>
        <taxon>Weeksellaceae</taxon>
        <taxon>Chryseobacterium group</taxon>
        <taxon>Chryseobacterium</taxon>
    </lineage>
</organism>
<reference evidence="2 4" key="2">
    <citation type="submission" date="2018-06" db="EMBL/GenBank/DDBJ databases">
        <authorList>
            <consortium name="Pathogen Informatics"/>
            <person name="Doyle S."/>
        </authorList>
    </citation>
    <scope>NUCLEOTIDE SEQUENCE [LARGE SCALE GENOMIC DNA]</scope>
    <source>
        <strain evidence="2 4">NCTC13560</strain>
    </source>
</reference>
<dbReference type="Proteomes" id="UP000255231">
    <property type="component" value="Unassembled WGS sequence"/>
</dbReference>
<keyword evidence="3" id="KW-1185">Reference proteome</keyword>
<proteinExistence type="predicted"/>
<gene>
    <name evidence="2" type="ORF">NCTC13560_01108</name>
    <name evidence="1" type="ORF">SAMN05421682_108173</name>
</gene>
<evidence type="ECO:0000313" key="2">
    <source>
        <dbReference type="EMBL" id="SUX42291.1"/>
    </source>
</evidence>
<dbReference type="GeneID" id="303672560"/>
<reference evidence="1 3" key="1">
    <citation type="submission" date="2017-01" db="EMBL/GenBank/DDBJ databases">
        <authorList>
            <person name="Varghese N."/>
            <person name="Submissions S."/>
        </authorList>
    </citation>
    <scope>NUCLEOTIDE SEQUENCE [LARGE SCALE GENOMIC DNA]</scope>
    <source>
        <strain evidence="1 3">ATCC 27950</strain>
    </source>
</reference>
<evidence type="ECO:0000313" key="3">
    <source>
        <dbReference type="Proteomes" id="UP000185725"/>
    </source>
</evidence>
<evidence type="ECO:0000313" key="1">
    <source>
        <dbReference type="EMBL" id="SIQ79865.1"/>
    </source>
</evidence>
<dbReference type="EMBL" id="UFVS01000001">
    <property type="protein sequence ID" value="SUX42291.1"/>
    <property type="molecule type" value="Genomic_DNA"/>
</dbReference>
<evidence type="ECO:0000313" key="4">
    <source>
        <dbReference type="Proteomes" id="UP000255231"/>
    </source>
</evidence>
<dbReference type="Proteomes" id="UP000185725">
    <property type="component" value="Unassembled WGS sequence"/>
</dbReference>
<sequence>MKKYKTRIFLGSLFLIIIFNRESIFCALFSYKIDKKRASHKMRDENIIMIINENNRYPTTFLSEIINTSQKCTSEKLNFTFAKCNTDPNLLINYGKTNCIGYATFATSICNYLLERQNMKRQWVATPYIAEIYFCDVNIHPFFNSSFFKDHDIVVIENLITHQKFAFDPSLNDYFGIYKIRLR</sequence>
<evidence type="ECO:0008006" key="5">
    <source>
        <dbReference type="Google" id="ProtNLM"/>
    </source>
</evidence>
<dbReference type="AlphaFoldDB" id="A0A381F6V1"/>
<name>A0A381F6V1_9FLAO</name>